<dbReference type="STRING" id="137246.A0A401S9U8"/>
<evidence type="ECO:0000256" key="7">
    <source>
        <dbReference type="ARBA" id="ARBA00022990"/>
    </source>
</evidence>
<protein>
    <recommendedName>
        <fullName evidence="12">SH3 domain-binding glutamic acid-rich-like protein 3</fullName>
    </recommendedName>
</protein>
<organism evidence="14 15">
    <name type="scientific">Chiloscyllium punctatum</name>
    <name type="common">Brownbanded bambooshark</name>
    <name type="synonym">Hemiscyllium punctatum</name>
    <dbReference type="NCBI Taxonomy" id="137246"/>
    <lineage>
        <taxon>Eukaryota</taxon>
        <taxon>Metazoa</taxon>
        <taxon>Chordata</taxon>
        <taxon>Craniata</taxon>
        <taxon>Vertebrata</taxon>
        <taxon>Chondrichthyes</taxon>
        <taxon>Elasmobranchii</taxon>
        <taxon>Galeomorphii</taxon>
        <taxon>Galeoidea</taxon>
        <taxon>Orectolobiformes</taxon>
        <taxon>Hemiscylliidae</taxon>
        <taxon>Chiloscyllium</taxon>
    </lineage>
</organism>
<comment type="caution">
    <text evidence="14">The sequence shown here is derived from an EMBL/GenBank/DDBJ whole genome shotgun (WGS) entry which is preliminary data.</text>
</comment>
<keyword evidence="5" id="KW-1003">Cell membrane</keyword>
<evidence type="ECO:0000256" key="10">
    <source>
        <dbReference type="ARBA" id="ARBA00023242"/>
    </source>
</evidence>
<evidence type="ECO:0000256" key="6">
    <source>
        <dbReference type="ARBA" id="ARBA00022490"/>
    </source>
</evidence>
<keyword evidence="9" id="KW-0325">Glycoprotein</keyword>
<keyword evidence="15" id="KW-1185">Reference proteome</keyword>
<dbReference type="SUPFAM" id="SSF52833">
    <property type="entry name" value="Thioredoxin-like"/>
    <property type="match status" value="1"/>
</dbReference>
<dbReference type="GO" id="GO:0005829">
    <property type="term" value="C:cytosol"/>
    <property type="evidence" value="ECO:0007669"/>
    <property type="project" value="UniProtKB-SubCell"/>
</dbReference>
<evidence type="ECO:0000313" key="14">
    <source>
        <dbReference type="EMBL" id="GCC27172.1"/>
    </source>
</evidence>
<dbReference type="InterPro" id="IPR051033">
    <property type="entry name" value="SH3BGR"/>
</dbReference>
<reference evidence="14 15" key="1">
    <citation type="journal article" date="2018" name="Nat. Ecol. Evol.">
        <title>Shark genomes provide insights into elasmobranch evolution and the origin of vertebrates.</title>
        <authorList>
            <person name="Hara Y"/>
            <person name="Yamaguchi K"/>
            <person name="Onimaru K"/>
            <person name="Kadota M"/>
            <person name="Koyanagi M"/>
            <person name="Keeley SD"/>
            <person name="Tatsumi K"/>
            <person name="Tanaka K"/>
            <person name="Motone F"/>
            <person name="Kageyama Y"/>
            <person name="Nozu R"/>
            <person name="Adachi N"/>
            <person name="Nishimura O"/>
            <person name="Nakagawa R"/>
            <person name="Tanegashima C"/>
            <person name="Kiyatake I"/>
            <person name="Matsumoto R"/>
            <person name="Murakumo K"/>
            <person name="Nishida K"/>
            <person name="Terakita A"/>
            <person name="Kuratani S"/>
            <person name="Sato K"/>
            <person name="Hyodo S Kuraku.S."/>
        </authorList>
    </citation>
    <scope>NUCLEOTIDE SEQUENCE [LARGE SCALE GENOMIC DNA]</scope>
</reference>
<accession>A0A401S9U8</accession>
<keyword evidence="6" id="KW-0963">Cytoplasm</keyword>
<evidence type="ECO:0000256" key="9">
    <source>
        <dbReference type="ARBA" id="ARBA00023180"/>
    </source>
</evidence>
<keyword evidence="11" id="KW-0966">Cell projection</keyword>
<dbReference type="AlphaFoldDB" id="A0A401S9U8"/>
<dbReference type="OrthoDB" id="9932926at2759"/>
<dbReference type="InterPro" id="IPR006993">
    <property type="entry name" value="Glut_rich_SH3-bd"/>
</dbReference>
<proteinExistence type="inferred from homology"/>
<keyword evidence="8" id="KW-0472">Membrane</keyword>
<evidence type="ECO:0000256" key="11">
    <source>
        <dbReference type="ARBA" id="ARBA00023273"/>
    </source>
</evidence>
<evidence type="ECO:0000256" key="12">
    <source>
        <dbReference type="ARBA" id="ARBA00040886"/>
    </source>
</evidence>
<evidence type="ECO:0000256" key="8">
    <source>
        <dbReference type="ARBA" id="ARBA00023136"/>
    </source>
</evidence>
<dbReference type="InterPro" id="IPR036249">
    <property type="entry name" value="Thioredoxin-like_sf"/>
</dbReference>
<name>A0A401S9U8_CHIPU</name>
<keyword evidence="10" id="KW-0539">Nucleus</keyword>
<dbReference type="Proteomes" id="UP000287033">
    <property type="component" value="Unassembled WGS sequence"/>
</dbReference>
<dbReference type="GO" id="GO:0032587">
    <property type="term" value="C:ruffle membrane"/>
    <property type="evidence" value="ECO:0007669"/>
    <property type="project" value="UniProtKB-SubCell"/>
</dbReference>
<dbReference type="Gene3D" id="3.40.30.10">
    <property type="entry name" value="Glutaredoxin"/>
    <property type="match status" value="1"/>
</dbReference>
<evidence type="ECO:0000313" key="15">
    <source>
        <dbReference type="Proteomes" id="UP000287033"/>
    </source>
</evidence>
<keyword evidence="7" id="KW-0007">Acetylation</keyword>
<evidence type="ECO:0000256" key="2">
    <source>
        <dbReference type="ARBA" id="ARBA00004514"/>
    </source>
</evidence>
<dbReference type="PANTHER" id="PTHR12232">
    <property type="entry name" value="SH3 DOMAIN-BINDING GLUTAMIC ACID-RICH-LIKE PROTEIN"/>
    <property type="match status" value="1"/>
</dbReference>
<dbReference type="Pfam" id="PF04908">
    <property type="entry name" value="SH3BGR"/>
    <property type="match status" value="1"/>
</dbReference>
<dbReference type="EMBL" id="BEZZ01000153">
    <property type="protein sequence ID" value="GCC27172.1"/>
    <property type="molecule type" value="Genomic_DNA"/>
</dbReference>
<dbReference type="GO" id="GO:0005634">
    <property type="term" value="C:nucleus"/>
    <property type="evidence" value="ECO:0007669"/>
    <property type="project" value="UniProtKB-SubCell"/>
</dbReference>
<comment type="function">
    <text evidence="13">Could act as a modulator of glutaredoxin biological activity. May play a role in cytoskeleton organization.</text>
</comment>
<dbReference type="PANTHER" id="PTHR12232:SF3">
    <property type="entry name" value="SH3 DOMAIN-BINDING GLUTAMIC ACID-RICH-LIKE PROTEIN 3"/>
    <property type="match status" value="1"/>
</dbReference>
<sequence>MVITIYYASITATPELESQQKTIFNTLDCLNIQYQLVDLSTGQGLLEEMRAKIRDPKAVAPQMFNGDQYCGGYEVFFQAVEAKKVKEFLKLETCQN</sequence>
<evidence type="ECO:0000256" key="3">
    <source>
        <dbReference type="ARBA" id="ARBA00004632"/>
    </source>
</evidence>
<evidence type="ECO:0000256" key="1">
    <source>
        <dbReference type="ARBA" id="ARBA00004123"/>
    </source>
</evidence>
<evidence type="ECO:0000256" key="5">
    <source>
        <dbReference type="ARBA" id="ARBA00022475"/>
    </source>
</evidence>
<comment type="subcellular location">
    <subcellularLocation>
        <location evidence="3">Cell projection</location>
        <location evidence="3">Ruffle membrane</location>
    </subcellularLocation>
    <subcellularLocation>
        <location evidence="2">Cytoplasm</location>
        <location evidence="2">Cytosol</location>
    </subcellularLocation>
    <subcellularLocation>
        <location evidence="1">Nucleus</location>
    </subcellularLocation>
</comment>
<evidence type="ECO:0000256" key="4">
    <source>
        <dbReference type="ARBA" id="ARBA00007764"/>
    </source>
</evidence>
<gene>
    <name evidence="14" type="ORF">chiPu_0005594</name>
</gene>
<comment type="similarity">
    <text evidence="4">Belongs to the SH3BGR family.</text>
</comment>
<dbReference type="OMA" id="ITIYYAS"/>
<evidence type="ECO:0000256" key="13">
    <source>
        <dbReference type="ARBA" id="ARBA00045345"/>
    </source>
</evidence>